<dbReference type="PANTHER" id="PTHR33048:SF93">
    <property type="entry name" value="INTEGRAL MEMBRANE PROTEIN"/>
    <property type="match status" value="1"/>
</dbReference>
<gene>
    <name evidence="8" type="ORF">PVAG01_07852</name>
</gene>
<comment type="similarity">
    <text evidence="5">Belongs to the SAT4 family.</text>
</comment>
<evidence type="ECO:0000256" key="3">
    <source>
        <dbReference type="ARBA" id="ARBA00022989"/>
    </source>
</evidence>
<feature type="transmembrane region" description="Helical" evidence="6">
    <location>
        <begin position="12"/>
        <end position="33"/>
    </location>
</feature>
<evidence type="ECO:0000256" key="5">
    <source>
        <dbReference type="ARBA" id="ARBA00038359"/>
    </source>
</evidence>
<dbReference type="Proteomes" id="UP001629113">
    <property type="component" value="Unassembled WGS sequence"/>
</dbReference>
<keyword evidence="2 6" id="KW-0812">Transmembrane</keyword>
<reference evidence="8 9" key="1">
    <citation type="submission" date="2024-06" db="EMBL/GenBank/DDBJ databases">
        <title>Complete genome of Phlyctema vagabunda strain 19-DSS-EL-015.</title>
        <authorList>
            <person name="Fiorenzani C."/>
        </authorList>
    </citation>
    <scope>NUCLEOTIDE SEQUENCE [LARGE SCALE GENOMIC DNA]</scope>
    <source>
        <strain evidence="8 9">19-DSS-EL-015</strain>
    </source>
</reference>
<keyword evidence="4 6" id="KW-0472">Membrane</keyword>
<feature type="transmembrane region" description="Helical" evidence="6">
    <location>
        <begin position="45"/>
        <end position="68"/>
    </location>
</feature>
<evidence type="ECO:0000256" key="2">
    <source>
        <dbReference type="ARBA" id="ARBA00022692"/>
    </source>
</evidence>
<feature type="transmembrane region" description="Helical" evidence="6">
    <location>
        <begin position="88"/>
        <end position="112"/>
    </location>
</feature>
<proteinExistence type="inferred from homology"/>
<dbReference type="InterPro" id="IPR052337">
    <property type="entry name" value="SAT4-like"/>
</dbReference>
<protein>
    <recommendedName>
        <fullName evidence="7">Rhodopsin domain-containing protein</fullName>
    </recommendedName>
</protein>
<accession>A0ABR4PDM0</accession>
<evidence type="ECO:0000256" key="4">
    <source>
        <dbReference type="ARBA" id="ARBA00023136"/>
    </source>
</evidence>
<sequence>MGVPLESKGRQLLAVLWTETILSLIFVALRWYTRKFVGGRVGLDDYILAASWVLLLAFTGMITASVNYGMGVHATDLSIGEIVTGIKLLLVGQFLVAISMGLSKCAVAVFLIRIVAKLWHKILLWFWIVTIMGLSFLLAISVFAQCTPVQSIWDPRVDGVCTIDLATIAKVMCSWSAAMDFFLALFPWIVLWNLNMKRKEKITICLSLSLGVIAGICGVIRTTGLDALGETDDYLYAVSDSVMWTTSELTLTIICISMPALRPLYNRVTGGSSTGGPYHQQSNQKFSANPVSRDYKMKQMNPSTDNINNQYDVEIGRGSRNADDDSDTFILQDVDAKTTKSGGIQRHHEVTVTYEDGLSATSTKQHV</sequence>
<dbReference type="InterPro" id="IPR049326">
    <property type="entry name" value="Rhodopsin_dom_fungi"/>
</dbReference>
<keyword evidence="3 6" id="KW-1133">Transmembrane helix</keyword>
<evidence type="ECO:0000256" key="6">
    <source>
        <dbReference type="SAM" id="Phobius"/>
    </source>
</evidence>
<name>A0ABR4PDM0_9HELO</name>
<evidence type="ECO:0000256" key="1">
    <source>
        <dbReference type="ARBA" id="ARBA00004141"/>
    </source>
</evidence>
<dbReference type="PANTHER" id="PTHR33048">
    <property type="entry name" value="PTH11-LIKE INTEGRAL MEMBRANE PROTEIN (AFU_ORTHOLOGUE AFUA_5G11245)"/>
    <property type="match status" value="1"/>
</dbReference>
<feature type="transmembrane region" description="Helical" evidence="6">
    <location>
        <begin position="241"/>
        <end position="261"/>
    </location>
</feature>
<dbReference type="Pfam" id="PF20684">
    <property type="entry name" value="Fung_rhodopsin"/>
    <property type="match status" value="1"/>
</dbReference>
<evidence type="ECO:0000313" key="8">
    <source>
        <dbReference type="EMBL" id="KAL3421407.1"/>
    </source>
</evidence>
<feature type="transmembrane region" description="Helical" evidence="6">
    <location>
        <begin position="124"/>
        <end position="145"/>
    </location>
</feature>
<keyword evidence="9" id="KW-1185">Reference proteome</keyword>
<feature type="transmembrane region" description="Helical" evidence="6">
    <location>
        <begin position="165"/>
        <end position="190"/>
    </location>
</feature>
<comment type="subcellular location">
    <subcellularLocation>
        <location evidence="1">Membrane</location>
        <topology evidence="1">Multi-pass membrane protein</topology>
    </subcellularLocation>
</comment>
<feature type="domain" description="Rhodopsin" evidence="7">
    <location>
        <begin position="29"/>
        <end position="266"/>
    </location>
</feature>
<evidence type="ECO:0000313" key="9">
    <source>
        <dbReference type="Proteomes" id="UP001629113"/>
    </source>
</evidence>
<evidence type="ECO:0000259" key="7">
    <source>
        <dbReference type="Pfam" id="PF20684"/>
    </source>
</evidence>
<dbReference type="EMBL" id="JBFCZG010000006">
    <property type="protein sequence ID" value="KAL3421407.1"/>
    <property type="molecule type" value="Genomic_DNA"/>
</dbReference>
<organism evidence="8 9">
    <name type="scientific">Phlyctema vagabunda</name>
    <dbReference type="NCBI Taxonomy" id="108571"/>
    <lineage>
        <taxon>Eukaryota</taxon>
        <taxon>Fungi</taxon>
        <taxon>Dikarya</taxon>
        <taxon>Ascomycota</taxon>
        <taxon>Pezizomycotina</taxon>
        <taxon>Leotiomycetes</taxon>
        <taxon>Helotiales</taxon>
        <taxon>Dermateaceae</taxon>
        <taxon>Phlyctema</taxon>
    </lineage>
</organism>
<comment type="caution">
    <text evidence="8">The sequence shown here is derived from an EMBL/GenBank/DDBJ whole genome shotgun (WGS) entry which is preliminary data.</text>
</comment>
<feature type="transmembrane region" description="Helical" evidence="6">
    <location>
        <begin position="202"/>
        <end position="221"/>
    </location>
</feature>